<evidence type="ECO:0000313" key="1">
    <source>
        <dbReference type="EMBL" id="QHU11192.1"/>
    </source>
</evidence>
<accession>A0A6C0JZH9</accession>
<proteinExistence type="predicted"/>
<sequence>MSKCPYKYVLGIPGQGVHALRLWGVSFHDTWMTVVAAALIAYFYGYSFLYTLVGLFVLGEVLHYLFGVQTAFLTMIGVEACPS</sequence>
<organism evidence="1">
    <name type="scientific">viral metagenome</name>
    <dbReference type="NCBI Taxonomy" id="1070528"/>
    <lineage>
        <taxon>unclassified sequences</taxon>
        <taxon>metagenomes</taxon>
        <taxon>organismal metagenomes</taxon>
    </lineage>
</organism>
<dbReference type="EMBL" id="MN740779">
    <property type="protein sequence ID" value="QHU11192.1"/>
    <property type="molecule type" value="Genomic_DNA"/>
</dbReference>
<reference evidence="1" key="1">
    <citation type="journal article" date="2020" name="Nature">
        <title>Giant virus diversity and host interactions through global metagenomics.</title>
        <authorList>
            <person name="Schulz F."/>
            <person name="Roux S."/>
            <person name="Paez-Espino D."/>
            <person name="Jungbluth S."/>
            <person name="Walsh D.A."/>
            <person name="Denef V.J."/>
            <person name="McMahon K.D."/>
            <person name="Konstantinidis K.T."/>
            <person name="Eloe-Fadrosh E.A."/>
            <person name="Kyrpides N.C."/>
            <person name="Woyke T."/>
        </authorList>
    </citation>
    <scope>NUCLEOTIDE SEQUENCE</scope>
    <source>
        <strain evidence="1">GVMAG-S-1101165-84</strain>
    </source>
</reference>
<dbReference type="AlphaFoldDB" id="A0A6C0JZH9"/>
<protein>
    <submittedName>
        <fullName evidence="1">Uncharacterized protein</fullName>
    </submittedName>
</protein>
<name>A0A6C0JZH9_9ZZZZ</name>